<name>I4F1K6_MODI5</name>
<keyword evidence="3" id="KW-0378">Hydrolase</keyword>
<feature type="domain" description="Nudix hydrolase" evidence="2">
    <location>
        <begin position="1"/>
        <end position="132"/>
    </location>
</feature>
<feature type="region of interest" description="Disordered" evidence="1">
    <location>
        <begin position="231"/>
        <end position="255"/>
    </location>
</feature>
<dbReference type="KEGG" id="mmar:MODMU_4118"/>
<dbReference type="Gene3D" id="3.90.79.10">
    <property type="entry name" value="Nucleoside Triphosphate Pyrophosphohydrolase"/>
    <property type="match status" value="1"/>
</dbReference>
<dbReference type="SUPFAM" id="SSF55811">
    <property type="entry name" value="Nudix"/>
    <property type="match status" value="1"/>
</dbReference>
<dbReference type="Gene3D" id="1.10.10.10">
    <property type="entry name" value="Winged helix-like DNA-binding domain superfamily/Winged helix DNA-binding domain"/>
    <property type="match status" value="1"/>
</dbReference>
<organism evidence="3 4">
    <name type="scientific">Modestobacter italicus (strain DSM 44449 / CECT 9708 / BC 501)</name>
    <dbReference type="NCBI Taxonomy" id="2732864"/>
    <lineage>
        <taxon>Bacteria</taxon>
        <taxon>Bacillati</taxon>
        <taxon>Actinomycetota</taxon>
        <taxon>Actinomycetes</taxon>
        <taxon>Geodermatophilales</taxon>
        <taxon>Geodermatophilaceae</taxon>
        <taxon>Modestobacter</taxon>
    </lineage>
</organism>
<dbReference type="STRING" id="477641.MODMU_4118"/>
<dbReference type="GO" id="GO:0016787">
    <property type="term" value="F:hydrolase activity"/>
    <property type="evidence" value="ECO:0007669"/>
    <property type="project" value="UniProtKB-KW"/>
</dbReference>
<proteinExistence type="predicted"/>
<protein>
    <submittedName>
        <fullName evidence="3">NUDIX hydrolase (Modular protein)</fullName>
    </submittedName>
</protein>
<dbReference type="InterPro" id="IPR015797">
    <property type="entry name" value="NUDIX_hydrolase-like_dom_sf"/>
</dbReference>
<dbReference type="Proteomes" id="UP000006461">
    <property type="component" value="Chromosome"/>
</dbReference>
<dbReference type="InterPro" id="IPR036390">
    <property type="entry name" value="WH_DNA-bd_sf"/>
</dbReference>
<dbReference type="HOGENOM" id="CLU_760351_0_0_11"/>
<gene>
    <name evidence="3" type="ordered locus">MODMU_4118</name>
</gene>
<evidence type="ECO:0000256" key="1">
    <source>
        <dbReference type="SAM" id="MobiDB-lite"/>
    </source>
</evidence>
<dbReference type="Pfam" id="PF00293">
    <property type="entry name" value="NUDIX"/>
    <property type="match status" value="1"/>
</dbReference>
<sequence>MAVDTAVLVVDVRGGALGVLQHQREDGGAQGGRWALPGTFLHEGETLADAVLRSLAEKVGLRGTRPQQLHVFDDPGRDDRGWVLSVAHVVLLLADDVAPVLSRRADLRVVPAEEVAGLPFDHDEIVRRAVDRTRQDYALQPDPAGLLGETFTLRGLQALHDAVAPQPGPGETRPSMDTFRRYMVGKALIHPTGELARKEPGSSVMGKPAELYRRSADSRDLTEVLGVRPVRRDRNRAERPATDAGPARSFGELTGSKVDPRIQDLVDVVGGQVPLTLTVMPHYVAVRAAGEERVAAYAKPLTLAVRLDPDDAVALTADHPDYRLERTSAATHHVHVPASALTGPGRQVARAALERALARNTVAP</sequence>
<dbReference type="CDD" id="cd18873">
    <property type="entry name" value="NUDIX_NadM_like"/>
    <property type="match status" value="1"/>
</dbReference>
<evidence type="ECO:0000259" key="2">
    <source>
        <dbReference type="PROSITE" id="PS51462"/>
    </source>
</evidence>
<dbReference type="InterPro" id="IPR036388">
    <property type="entry name" value="WH-like_DNA-bd_sf"/>
</dbReference>
<accession>I4F1K6</accession>
<reference evidence="3 4" key="1">
    <citation type="journal article" date="2012" name="J. Bacteriol.">
        <title>Genome Sequence of Radiation-Resistant Modestobacter marinus Strain BC501, a Representative Actinobacterium That Thrives on Calcareous Stone Surfaces.</title>
        <authorList>
            <person name="Normand P."/>
            <person name="Gury J."/>
            <person name="Pujic P."/>
            <person name="Chouaia B."/>
            <person name="Crotti E."/>
            <person name="Brusetti L."/>
            <person name="Daffonchio D."/>
            <person name="Vacherie B."/>
            <person name="Barbe V."/>
            <person name="Medigue C."/>
            <person name="Calteau A."/>
            <person name="Ghodhbane-Gtari F."/>
            <person name="Essoussi I."/>
            <person name="Nouioui I."/>
            <person name="Abbassi-Ghozzi I."/>
            <person name="Gtari M."/>
        </authorList>
    </citation>
    <scope>NUCLEOTIDE SEQUENCE [LARGE SCALE GENOMIC DNA]</scope>
    <source>
        <strain evidence="4">BC 501</strain>
    </source>
</reference>
<evidence type="ECO:0000313" key="4">
    <source>
        <dbReference type="Proteomes" id="UP000006461"/>
    </source>
</evidence>
<dbReference type="AlphaFoldDB" id="I4F1K6"/>
<evidence type="ECO:0000313" key="3">
    <source>
        <dbReference type="EMBL" id="CCH89519.1"/>
    </source>
</evidence>
<dbReference type="PANTHER" id="PTHR43736">
    <property type="entry name" value="ADP-RIBOSE PYROPHOSPHATASE"/>
    <property type="match status" value="1"/>
</dbReference>
<dbReference type="eggNOG" id="COG1051">
    <property type="taxonomic scope" value="Bacteria"/>
</dbReference>
<dbReference type="SUPFAM" id="SSF46785">
    <property type="entry name" value="Winged helix' DNA-binding domain"/>
    <property type="match status" value="1"/>
</dbReference>
<keyword evidence="4" id="KW-1185">Reference proteome</keyword>
<dbReference type="EMBL" id="FO203431">
    <property type="protein sequence ID" value="CCH89519.1"/>
    <property type="molecule type" value="Genomic_DNA"/>
</dbReference>
<dbReference type="PROSITE" id="PS51462">
    <property type="entry name" value="NUDIX"/>
    <property type="match status" value="1"/>
</dbReference>
<feature type="compositionally biased region" description="Basic and acidic residues" evidence="1">
    <location>
        <begin position="231"/>
        <end position="241"/>
    </location>
</feature>
<dbReference type="PANTHER" id="PTHR43736:SF4">
    <property type="entry name" value="SLR1690 PROTEIN"/>
    <property type="match status" value="1"/>
</dbReference>
<dbReference type="InterPro" id="IPR000086">
    <property type="entry name" value="NUDIX_hydrolase_dom"/>
</dbReference>